<dbReference type="PROSITE" id="PS50290">
    <property type="entry name" value="PI3_4_KINASE_3"/>
    <property type="match status" value="1"/>
</dbReference>
<evidence type="ECO:0000256" key="6">
    <source>
        <dbReference type="ARBA" id="ARBA00023065"/>
    </source>
</evidence>
<proteinExistence type="inferred from homology"/>
<keyword evidence="8" id="KW-0472">Membrane</keyword>
<protein>
    <recommendedName>
        <fullName evidence="11">Chloride channel protein</fullName>
    </recommendedName>
</protein>
<dbReference type="CDD" id="cd04591">
    <property type="entry name" value="CBS_pair_voltage-gated_CLC_euk_bac"/>
    <property type="match status" value="1"/>
</dbReference>
<evidence type="ECO:0000313" key="15">
    <source>
        <dbReference type="Proteomes" id="UP000314294"/>
    </source>
</evidence>
<dbReference type="InterPro" id="IPR014743">
    <property type="entry name" value="Cl-channel_core"/>
</dbReference>
<feature type="domain" description="CBS" evidence="13">
    <location>
        <begin position="396"/>
        <end position="454"/>
    </location>
</feature>
<evidence type="ECO:0000256" key="10">
    <source>
        <dbReference type="PROSITE-ProRule" id="PRU00703"/>
    </source>
</evidence>
<gene>
    <name evidence="14" type="primary">CLCN7</name>
    <name evidence="14" type="ORF">EYF80_046030</name>
</gene>
<evidence type="ECO:0000256" key="8">
    <source>
        <dbReference type="ARBA" id="ARBA00023136"/>
    </source>
</evidence>
<dbReference type="SUPFAM" id="SSF81340">
    <property type="entry name" value="Clc chloride channel"/>
    <property type="match status" value="1"/>
</dbReference>
<dbReference type="PANTHER" id="PTHR11689">
    <property type="entry name" value="CHLORIDE CHANNEL PROTEIN CLC FAMILY MEMBER"/>
    <property type="match status" value="1"/>
</dbReference>
<evidence type="ECO:0000259" key="12">
    <source>
        <dbReference type="PROSITE" id="PS50290"/>
    </source>
</evidence>
<keyword evidence="2 11" id="KW-0813">Transport</keyword>
<evidence type="ECO:0000313" key="14">
    <source>
        <dbReference type="EMBL" id="TNN43759.1"/>
    </source>
</evidence>
<evidence type="ECO:0000259" key="13">
    <source>
        <dbReference type="PROSITE" id="PS51371"/>
    </source>
</evidence>
<dbReference type="InterPro" id="IPR051280">
    <property type="entry name" value="Cl-channel/antiporter"/>
</dbReference>
<evidence type="ECO:0000256" key="3">
    <source>
        <dbReference type="ARBA" id="ARBA00022692"/>
    </source>
</evidence>
<sequence>MMRRGRETLLTLLEAFVYDPLVDWTAGGEVGFAGAVYGGGGGQQADSKQSKREMERDITRSLFSSRVAEIKRPAAPGGGRGVTAVCCAQVNWFKNRDEMLGVLPQVEEAVEEYLVLQELLSQGEKLQATLQEQLSFLEGAELPGHAVLSLEQRYSEHTQLQARQRAAQEALRSKMADLDQWSSQYQAAFCKLEEAQLAGLLQDISGPIDLGGIVRMTLSLTVIIMEATGNVTYGLPIMLVLMTAKIVGDYFVEGLYDVHIKLQSVPFLHWDAPATSHWLTAREVMSAPVTSLNRIEKVGTIVDVLSNTSTNHNGFPVVIQDADGDEPSKLCGLILRSQLIVLLKHKVFVELARSRLTLRKLQLKDFRDAYPRFPPIQSIHVSQDERECMMDLTEFMNATPYTVPQDTSLPRVFKLFRALGLRHLVVVDDANRVVGLVTRKDLARYHLGKHGLEELQLAQT</sequence>
<dbReference type="InterPro" id="IPR000403">
    <property type="entry name" value="PI3/4_kinase_cat_dom"/>
</dbReference>
<dbReference type="PROSITE" id="PS51371">
    <property type="entry name" value="CBS"/>
    <property type="match status" value="1"/>
</dbReference>
<keyword evidence="7 10" id="KW-0129">CBS domain</keyword>
<dbReference type="FunFam" id="3.10.580.10:FF:000029">
    <property type="entry name" value="Chloride channel protein"/>
    <property type="match status" value="1"/>
</dbReference>
<evidence type="ECO:0000256" key="1">
    <source>
        <dbReference type="ARBA" id="ARBA00004141"/>
    </source>
</evidence>
<evidence type="ECO:0000256" key="11">
    <source>
        <dbReference type="RuleBase" id="RU361221"/>
    </source>
</evidence>
<dbReference type="PRINTS" id="PR00762">
    <property type="entry name" value="CLCHANNEL"/>
</dbReference>
<dbReference type="Proteomes" id="UP000314294">
    <property type="component" value="Unassembled WGS sequence"/>
</dbReference>
<evidence type="ECO:0000256" key="2">
    <source>
        <dbReference type="ARBA" id="ARBA00022448"/>
    </source>
</evidence>
<dbReference type="PANTHER" id="PTHR11689:SF136">
    <property type="entry name" value="H(+)_CL(-) EXCHANGE TRANSPORTER 7"/>
    <property type="match status" value="1"/>
</dbReference>
<dbReference type="Gene3D" id="3.10.580.10">
    <property type="entry name" value="CBS-domain"/>
    <property type="match status" value="1"/>
</dbReference>
<keyword evidence="4" id="KW-0677">Repeat</keyword>
<dbReference type="Pfam" id="PF00571">
    <property type="entry name" value="CBS"/>
    <property type="match status" value="2"/>
</dbReference>
<comment type="subcellular location">
    <subcellularLocation>
        <location evidence="1 11">Membrane</location>
        <topology evidence="1 11">Multi-pass membrane protein</topology>
    </subcellularLocation>
</comment>
<dbReference type="AlphaFoldDB" id="A0A4Z2FRH8"/>
<evidence type="ECO:0000256" key="9">
    <source>
        <dbReference type="ARBA" id="ARBA00023214"/>
    </source>
</evidence>
<keyword evidence="15" id="KW-1185">Reference proteome</keyword>
<accession>A0A4Z2FRH8</accession>
<dbReference type="InterPro" id="IPR046342">
    <property type="entry name" value="CBS_dom_sf"/>
</dbReference>
<evidence type="ECO:0000256" key="7">
    <source>
        <dbReference type="ARBA" id="ARBA00023122"/>
    </source>
</evidence>
<reference evidence="14 15" key="1">
    <citation type="submission" date="2019-03" db="EMBL/GenBank/DDBJ databases">
        <title>First draft genome of Liparis tanakae, snailfish: a comprehensive survey of snailfish specific genes.</title>
        <authorList>
            <person name="Kim W."/>
            <person name="Song I."/>
            <person name="Jeong J.-H."/>
            <person name="Kim D."/>
            <person name="Kim S."/>
            <person name="Ryu S."/>
            <person name="Song J.Y."/>
            <person name="Lee S.K."/>
        </authorList>
    </citation>
    <scope>NUCLEOTIDE SEQUENCE [LARGE SCALE GENOMIC DNA]</scope>
    <source>
        <tissue evidence="14">Muscle</tissue>
    </source>
</reference>
<dbReference type="GO" id="GO:0005765">
    <property type="term" value="C:lysosomal membrane"/>
    <property type="evidence" value="ECO:0007669"/>
    <property type="project" value="TreeGrafter"/>
</dbReference>
<dbReference type="SUPFAM" id="SSF54631">
    <property type="entry name" value="CBS-domain pair"/>
    <property type="match status" value="1"/>
</dbReference>
<keyword evidence="9 11" id="KW-0868">Chloride</keyword>
<feature type="domain" description="PI3K/PI4K catalytic" evidence="12">
    <location>
        <begin position="1"/>
        <end position="66"/>
    </location>
</feature>
<keyword evidence="5" id="KW-1133">Transmembrane helix</keyword>
<dbReference type="OrthoDB" id="428525at2759"/>
<keyword evidence="6 11" id="KW-0406">Ion transport</keyword>
<dbReference type="InterPro" id="IPR001807">
    <property type="entry name" value="ClC"/>
</dbReference>
<evidence type="ECO:0000256" key="5">
    <source>
        <dbReference type="ARBA" id="ARBA00022989"/>
    </source>
</evidence>
<dbReference type="GO" id="GO:0005254">
    <property type="term" value="F:chloride channel activity"/>
    <property type="evidence" value="ECO:0007669"/>
    <property type="project" value="UniProtKB-UniRule"/>
</dbReference>
<comment type="caution">
    <text evidence="14">The sequence shown here is derived from an EMBL/GenBank/DDBJ whole genome shotgun (WGS) entry which is preliminary data.</text>
</comment>
<keyword evidence="3" id="KW-0812">Transmembrane</keyword>
<name>A0A4Z2FRH8_9TELE</name>
<dbReference type="Pfam" id="PF00654">
    <property type="entry name" value="Voltage_CLC"/>
    <property type="match status" value="1"/>
</dbReference>
<evidence type="ECO:0000256" key="4">
    <source>
        <dbReference type="ARBA" id="ARBA00022737"/>
    </source>
</evidence>
<dbReference type="EMBL" id="SRLO01000946">
    <property type="protein sequence ID" value="TNN43759.1"/>
    <property type="molecule type" value="Genomic_DNA"/>
</dbReference>
<comment type="similarity">
    <text evidence="11">Belongs to the chloride channel (TC 2.A.49) family.</text>
</comment>
<dbReference type="SMART" id="SM00116">
    <property type="entry name" value="CBS"/>
    <property type="match status" value="2"/>
</dbReference>
<dbReference type="InterPro" id="IPR000644">
    <property type="entry name" value="CBS_dom"/>
</dbReference>
<dbReference type="Gene3D" id="1.10.3080.10">
    <property type="entry name" value="Clc chloride channel"/>
    <property type="match status" value="1"/>
</dbReference>
<organism evidence="14 15">
    <name type="scientific">Liparis tanakae</name>
    <name type="common">Tanaka's snailfish</name>
    <dbReference type="NCBI Taxonomy" id="230148"/>
    <lineage>
        <taxon>Eukaryota</taxon>
        <taxon>Metazoa</taxon>
        <taxon>Chordata</taxon>
        <taxon>Craniata</taxon>
        <taxon>Vertebrata</taxon>
        <taxon>Euteleostomi</taxon>
        <taxon>Actinopterygii</taxon>
        <taxon>Neopterygii</taxon>
        <taxon>Teleostei</taxon>
        <taxon>Neoteleostei</taxon>
        <taxon>Acanthomorphata</taxon>
        <taxon>Eupercaria</taxon>
        <taxon>Perciformes</taxon>
        <taxon>Cottioidei</taxon>
        <taxon>Cottales</taxon>
        <taxon>Liparidae</taxon>
        <taxon>Liparis</taxon>
    </lineage>
</organism>